<dbReference type="EMBL" id="JANPWB010000003">
    <property type="protein sequence ID" value="KAJ1198800.1"/>
    <property type="molecule type" value="Genomic_DNA"/>
</dbReference>
<proteinExistence type="predicted"/>
<organism evidence="2 3">
    <name type="scientific">Pleurodeles waltl</name>
    <name type="common">Iberian ribbed newt</name>
    <dbReference type="NCBI Taxonomy" id="8319"/>
    <lineage>
        <taxon>Eukaryota</taxon>
        <taxon>Metazoa</taxon>
        <taxon>Chordata</taxon>
        <taxon>Craniata</taxon>
        <taxon>Vertebrata</taxon>
        <taxon>Euteleostomi</taxon>
        <taxon>Amphibia</taxon>
        <taxon>Batrachia</taxon>
        <taxon>Caudata</taxon>
        <taxon>Salamandroidea</taxon>
        <taxon>Salamandridae</taxon>
        <taxon>Pleurodelinae</taxon>
        <taxon>Pleurodeles</taxon>
    </lineage>
</organism>
<evidence type="ECO:0000313" key="2">
    <source>
        <dbReference type="EMBL" id="KAJ1198800.1"/>
    </source>
</evidence>
<evidence type="ECO:0000256" key="1">
    <source>
        <dbReference type="SAM" id="MobiDB-lite"/>
    </source>
</evidence>
<evidence type="ECO:0000313" key="3">
    <source>
        <dbReference type="Proteomes" id="UP001066276"/>
    </source>
</evidence>
<comment type="caution">
    <text evidence="2">The sequence shown here is derived from an EMBL/GenBank/DDBJ whole genome shotgun (WGS) entry which is preliminary data.</text>
</comment>
<name>A0AAV7VB38_PLEWA</name>
<sequence>MRSGVFSSSKEKTNGRVHYVQVFKRIHWRGEAQRATREADERAPAPLPAPPRAKSRPTYCTSRRNGPEDCK</sequence>
<reference evidence="2" key="1">
    <citation type="journal article" date="2022" name="bioRxiv">
        <title>Sequencing and chromosome-scale assembly of the giantPleurodeles waltlgenome.</title>
        <authorList>
            <person name="Brown T."/>
            <person name="Elewa A."/>
            <person name="Iarovenko S."/>
            <person name="Subramanian E."/>
            <person name="Araus A.J."/>
            <person name="Petzold A."/>
            <person name="Susuki M."/>
            <person name="Suzuki K.-i.T."/>
            <person name="Hayashi T."/>
            <person name="Toyoda A."/>
            <person name="Oliveira C."/>
            <person name="Osipova E."/>
            <person name="Leigh N.D."/>
            <person name="Simon A."/>
            <person name="Yun M.H."/>
        </authorList>
    </citation>
    <scope>NUCLEOTIDE SEQUENCE</scope>
    <source>
        <strain evidence="2">20211129_DDA</strain>
        <tissue evidence="2">Liver</tissue>
    </source>
</reference>
<keyword evidence="3" id="KW-1185">Reference proteome</keyword>
<dbReference type="AlphaFoldDB" id="A0AAV7VB38"/>
<accession>A0AAV7VB38</accession>
<gene>
    <name evidence="2" type="ORF">NDU88_002639</name>
</gene>
<feature type="compositionally biased region" description="Basic and acidic residues" evidence="1">
    <location>
        <begin position="31"/>
        <end position="43"/>
    </location>
</feature>
<feature type="region of interest" description="Disordered" evidence="1">
    <location>
        <begin position="31"/>
        <end position="71"/>
    </location>
</feature>
<dbReference type="Proteomes" id="UP001066276">
    <property type="component" value="Chromosome 2_1"/>
</dbReference>
<protein>
    <submittedName>
        <fullName evidence="2">Uncharacterized protein</fullName>
    </submittedName>
</protein>